<dbReference type="Pfam" id="PF01678">
    <property type="entry name" value="DAP_epimerase"/>
    <property type="match status" value="2"/>
</dbReference>
<organism evidence="10">
    <name type="scientific">Candidatus Kentrum sp. SD</name>
    <dbReference type="NCBI Taxonomy" id="2126332"/>
    <lineage>
        <taxon>Bacteria</taxon>
        <taxon>Pseudomonadati</taxon>
        <taxon>Pseudomonadota</taxon>
        <taxon>Gammaproteobacteria</taxon>
        <taxon>Candidatus Kentrum</taxon>
    </lineage>
</organism>
<feature type="binding site" evidence="8">
    <location>
        <position position="165"/>
    </location>
    <ligand>
        <name>substrate</name>
    </ligand>
</feature>
<evidence type="ECO:0000256" key="4">
    <source>
        <dbReference type="ARBA" id="ARBA00022605"/>
    </source>
</evidence>
<feature type="active site" description="Proton donor" evidence="8">
    <location>
        <position position="76"/>
    </location>
</feature>
<dbReference type="HAMAP" id="MF_00197">
    <property type="entry name" value="DAP_epimerase"/>
    <property type="match status" value="1"/>
</dbReference>
<dbReference type="InterPro" id="IPR001653">
    <property type="entry name" value="DAP_epimerase_DapF"/>
</dbReference>
<dbReference type="GO" id="GO:0008837">
    <property type="term" value="F:diaminopimelate epimerase activity"/>
    <property type="evidence" value="ECO:0007669"/>
    <property type="project" value="UniProtKB-UniRule"/>
</dbReference>
<keyword evidence="4 8" id="KW-0028">Amino-acid biosynthesis</keyword>
<evidence type="ECO:0000256" key="5">
    <source>
        <dbReference type="ARBA" id="ARBA00023154"/>
    </source>
</evidence>
<dbReference type="InterPro" id="IPR018510">
    <property type="entry name" value="DAP_epimerase_AS"/>
</dbReference>
<evidence type="ECO:0000256" key="6">
    <source>
        <dbReference type="ARBA" id="ARBA00023235"/>
    </source>
</evidence>
<dbReference type="EC" id="5.1.1.7" evidence="3 8"/>
<dbReference type="PANTHER" id="PTHR31689:SF0">
    <property type="entry name" value="DIAMINOPIMELATE EPIMERASE"/>
    <property type="match status" value="1"/>
</dbReference>
<keyword evidence="8" id="KW-0963">Cytoplasm</keyword>
<dbReference type="GO" id="GO:0009089">
    <property type="term" value="P:lysine biosynthetic process via diaminopimelate"/>
    <property type="evidence" value="ECO:0007669"/>
    <property type="project" value="UniProtKB-UniRule"/>
</dbReference>
<evidence type="ECO:0000256" key="9">
    <source>
        <dbReference type="PROSITE-ProRule" id="PRU10125"/>
    </source>
</evidence>
<dbReference type="EMBL" id="CAADHB010000126">
    <property type="protein sequence ID" value="VFK80543.1"/>
    <property type="molecule type" value="Genomic_DNA"/>
</dbReference>
<comment type="similarity">
    <text evidence="2 8">Belongs to the diaminopimelate epimerase family.</text>
</comment>
<dbReference type="PANTHER" id="PTHR31689">
    <property type="entry name" value="DIAMINOPIMELATE EPIMERASE, CHLOROPLASTIC"/>
    <property type="match status" value="1"/>
</dbReference>
<name>A0A451BQI7_9GAMM</name>
<dbReference type="AlphaFoldDB" id="A0A451BQI7"/>
<evidence type="ECO:0000256" key="8">
    <source>
        <dbReference type="HAMAP-Rule" id="MF_00197"/>
    </source>
</evidence>
<evidence type="ECO:0000256" key="3">
    <source>
        <dbReference type="ARBA" id="ARBA00013080"/>
    </source>
</evidence>
<reference evidence="10" key="1">
    <citation type="submission" date="2019-02" db="EMBL/GenBank/DDBJ databases">
        <authorList>
            <person name="Gruber-Vodicka R. H."/>
            <person name="Seah K. B. B."/>
        </authorList>
    </citation>
    <scope>NUCLEOTIDE SEQUENCE</scope>
    <source>
        <strain evidence="10">BECK_S127</strain>
    </source>
</reference>
<comment type="caution">
    <text evidence="8">Lacks conserved residue(s) required for the propagation of feature annotation.</text>
</comment>
<feature type="site" description="Could be important to modulate the pK values of the two catalytic cysteine residues" evidence="8">
    <location>
        <position position="216"/>
    </location>
</feature>
<evidence type="ECO:0000313" key="10">
    <source>
        <dbReference type="EMBL" id="VFK80543.1"/>
    </source>
</evidence>
<evidence type="ECO:0000256" key="7">
    <source>
        <dbReference type="ARBA" id="ARBA00051712"/>
    </source>
</evidence>
<keyword evidence="6 8" id="KW-0413">Isomerase</keyword>
<gene>
    <name evidence="8" type="primary">dapF</name>
    <name evidence="10" type="ORF">BECKSD772D_GA0070982_11263</name>
</gene>
<dbReference type="GO" id="GO:0005829">
    <property type="term" value="C:cytosol"/>
    <property type="evidence" value="ECO:0007669"/>
    <property type="project" value="TreeGrafter"/>
</dbReference>
<comment type="subunit">
    <text evidence="8">Homodimer.</text>
</comment>
<feature type="active site" evidence="9">
    <location>
        <position position="76"/>
    </location>
</feature>
<keyword evidence="5 8" id="KW-0457">Lysine biosynthesis</keyword>
<sequence length="283" mass="30533">MSLVPFIKMHGLGNDYIYIDCIANPSLIENPSAVAVKLSNRNFSIGGDGIVLIQNHPDADFQMRMFNADGSEAEMCGNAIRCVGKFVYDKGYTASDTIRVMTGAGILTLGLRISDGKVNSVRVDMGEPILNGPDIPVAVEANPVEISIPLASGRSHHATCVSMGNPHAVIFVDEITDEHVLVDGEELEKHSLFPNRINVEFAKVISRDAIEMRVWERGSGETLACGTGACATTVAAIIHGLTNRKVNIKLRGGDLLIEWSEDDNHIYMIGPAAIAFTGEVEIE</sequence>
<comment type="subcellular location">
    <subcellularLocation>
        <location evidence="8">Cytoplasm</location>
    </subcellularLocation>
</comment>
<feature type="binding site" evidence="8">
    <location>
        <position position="14"/>
    </location>
    <ligand>
        <name>substrate</name>
    </ligand>
</feature>
<comment type="function">
    <text evidence="8">Catalyzes the stereoinversion of LL-2,6-diaminopimelate (L,L-DAP) to meso-diaminopimelate (meso-DAP), a precursor of L-lysine and an essential component of the bacterial peptidoglycan.</text>
</comment>
<comment type="catalytic activity">
    <reaction evidence="7 8">
        <text>(2S,6S)-2,6-diaminopimelate = meso-2,6-diaminopimelate</text>
        <dbReference type="Rhea" id="RHEA:15393"/>
        <dbReference type="ChEBI" id="CHEBI:57609"/>
        <dbReference type="ChEBI" id="CHEBI:57791"/>
        <dbReference type="EC" id="5.1.1.7"/>
    </reaction>
</comment>
<protein>
    <recommendedName>
        <fullName evidence="3 8">Diaminopimelate epimerase</fullName>
        <shortName evidence="8">DAP epimerase</shortName>
        <ecNumber evidence="3 8">5.1.1.7</ecNumber>
    </recommendedName>
    <alternativeName>
        <fullName evidence="8">PLP-independent amino acid racemase</fullName>
    </alternativeName>
</protein>
<evidence type="ECO:0000256" key="2">
    <source>
        <dbReference type="ARBA" id="ARBA00010219"/>
    </source>
</evidence>
<dbReference type="NCBIfam" id="TIGR00652">
    <property type="entry name" value="DapF"/>
    <property type="match status" value="1"/>
</dbReference>
<proteinExistence type="inferred from homology"/>
<feature type="binding site" evidence="8">
    <location>
        <position position="67"/>
    </location>
    <ligand>
        <name>substrate</name>
    </ligand>
</feature>
<dbReference type="Gene3D" id="3.10.310.10">
    <property type="entry name" value="Diaminopimelate Epimerase, Chain A, domain 1"/>
    <property type="match status" value="2"/>
</dbReference>
<feature type="active site" description="Proton acceptor" evidence="8">
    <location>
        <position position="225"/>
    </location>
</feature>
<feature type="site" description="Could be important to modulate the pK values of the two catalytic cysteine residues" evidence="8">
    <location>
        <position position="167"/>
    </location>
</feature>
<dbReference type="PROSITE" id="PS01326">
    <property type="entry name" value="DAP_EPIMERASE"/>
    <property type="match status" value="1"/>
</dbReference>
<dbReference type="SUPFAM" id="SSF54506">
    <property type="entry name" value="Diaminopimelate epimerase-like"/>
    <property type="match status" value="2"/>
</dbReference>
<accession>A0A451BQI7</accession>
<feature type="binding site" evidence="8">
    <location>
        <begin position="226"/>
        <end position="227"/>
    </location>
    <ligand>
        <name>substrate</name>
    </ligand>
</feature>
<feature type="site" description="Important for dimerization" evidence="8">
    <location>
        <position position="276"/>
    </location>
</feature>
<comment type="pathway">
    <text evidence="1 8">Amino-acid biosynthesis; L-lysine biosynthesis via DAP pathway; DL-2,6-diaminopimelate from LL-2,6-diaminopimelate: step 1/1.</text>
</comment>
<feature type="binding site" evidence="8">
    <location>
        <begin position="77"/>
        <end position="78"/>
    </location>
    <ligand>
        <name>substrate</name>
    </ligand>
</feature>
<feature type="binding site" evidence="8">
    <location>
        <position position="198"/>
    </location>
    <ligand>
        <name>substrate</name>
    </ligand>
</feature>
<feature type="binding site" evidence="8">
    <location>
        <begin position="216"/>
        <end position="217"/>
    </location>
    <ligand>
        <name>substrate</name>
    </ligand>
</feature>
<evidence type="ECO:0000256" key="1">
    <source>
        <dbReference type="ARBA" id="ARBA00005196"/>
    </source>
</evidence>
<dbReference type="UniPathway" id="UPA00034">
    <property type="reaction ID" value="UER00025"/>
</dbReference>